<evidence type="ECO:0000313" key="2">
    <source>
        <dbReference type="Proteomes" id="UP000186143"/>
    </source>
</evidence>
<accession>A0A1Q9AC59</accession>
<organism evidence="1 2">
    <name type="scientific">Xaviernesmea rhizosphaerae</name>
    <dbReference type="NCBI Taxonomy" id="1672749"/>
    <lineage>
        <taxon>Bacteria</taxon>
        <taxon>Pseudomonadati</taxon>
        <taxon>Pseudomonadota</taxon>
        <taxon>Alphaproteobacteria</taxon>
        <taxon>Hyphomicrobiales</taxon>
        <taxon>Rhizobiaceae</taxon>
        <taxon>Rhizobium/Agrobacterium group</taxon>
        <taxon>Xaviernesmea</taxon>
    </lineage>
</organism>
<gene>
    <name evidence="1" type="ORF">BJF92_02590</name>
</gene>
<dbReference type="CDD" id="cd10928">
    <property type="entry name" value="CE4_u4"/>
    <property type="match status" value="1"/>
</dbReference>
<name>A0A1Q9AC59_9HYPH</name>
<dbReference type="SUPFAM" id="SSF88713">
    <property type="entry name" value="Glycoside hydrolase/deacetylase"/>
    <property type="match status" value="1"/>
</dbReference>
<dbReference type="STRING" id="1672749.BJF92_02590"/>
<dbReference type="Proteomes" id="UP000186143">
    <property type="component" value="Unassembled WGS sequence"/>
</dbReference>
<dbReference type="RefSeq" id="WP_075637307.1">
    <property type="nucleotide sequence ID" value="NZ_MKIO01000048.1"/>
</dbReference>
<dbReference type="EMBL" id="MKIO01000048">
    <property type="protein sequence ID" value="OLP52484.1"/>
    <property type="molecule type" value="Genomic_DNA"/>
</dbReference>
<dbReference type="InterPro" id="IPR011330">
    <property type="entry name" value="Glyco_hydro/deAcase_b/a-brl"/>
</dbReference>
<protein>
    <submittedName>
        <fullName evidence="1">Polysaccharide deacetylase</fullName>
    </submittedName>
</protein>
<evidence type="ECO:0000313" key="1">
    <source>
        <dbReference type="EMBL" id="OLP52484.1"/>
    </source>
</evidence>
<dbReference type="OrthoDB" id="6086702at2"/>
<dbReference type="InterPro" id="IPR049591">
    <property type="entry name" value="CE4_u4-like"/>
</dbReference>
<reference evidence="1 2" key="1">
    <citation type="submission" date="2016-09" db="EMBL/GenBank/DDBJ databases">
        <title>Rhizobium sp. nov., a novel species isolated from the rice rhizosphere.</title>
        <authorList>
            <person name="Zhao J."/>
            <person name="Zhang X."/>
        </authorList>
    </citation>
    <scope>NUCLEOTIDE SEQUENCE [LARGE SCALE GENOMIC DNA]</scope>
    <source>
        <strain evidence="1 2">MH17</strain>
    </source>
</reference>
<dbReference type="GO" id="GO:0005975">
    <property type="term" value="P:carbohydrate metabolic process"/>
    <property type="evidence" value="ECO:0007669"/>
    <property type="project" value="InterPro"/>
</dbReference>
<proteinExistence type="predicted"/>
<sequence>MPLPSVADPLLRELDRWHARGAVAPLWLRDDDAVSATASLERLVEQTERFSVPVTLAVIPAEEEPSLRNLVASEPHVSVAVHGWRHADHAAPGVKKQELGPERPAETVLAELSSGLGRLRAHYGEHLLPVLVPPWNRIDAALLPALPGLGFQALSVYGREKPGPIPAINTHVDLIDWHGTRGGRPPERLFAEIAARLSEVAGTGATMGLLTHHLVHDAAAWSFLETLFKVTAAHPACRWEPLSAHLQR</sequence>
<dbReference type="Gene3D" id="3.20.20.370">
    <property type="entry name" value="Glycoside hydrolase/deacetylase"/>
    <property type="match status" value="1"/>
</dbReference>
<dbReference type="AlphaFoldDB" id="A0A1Q9AC59"/>
<comment type="caution">
    <text evidence="1">The sequence shown here is derived from an EMBL/GenBank/DDBJ whole genome shotgun (WGS) entry which is preliminary data.</text>
</comment>